<dbReference type="Gramene" id="TraesWEE_scaffold_057332_01G000400.1">
    <property type="protein sequence ID" value="TraesWEE_scaffold_057332_01G000400.1"/>
    <property type="gene ID" value="TraesWEE_scaffold_057332_01G000400"/>
</dbReference>
<dbReference type="Gramene" id="TraesMAC7D03G04273740.2">
    <property type="protein sequence ID" value="TraesMAC7D03G04273740.2.CDS1"/>
    <property type="gene ID" value="TraesMAC7D03G04273740"/>
</dbReference>
<dbReference type="InterPro" id="IPR027417">
    <property type="entry name" value="P-loop_NTPase"/>
</dbReference>
<dbReference type="Gramene" id="TraesCLE_scaffold_058161_01G000100.1">
    <property type="protein sequence ID" value="TraesCLE_scaffold_058161_01G000100.1"/>
    <property type="gene ID" value="TraesCLE_scaffold_058161_01G000100"/>
</dbReference>
<dbReference type="Gramene" id="TraesJAG7D03G04264850.2">
    <property type="protein sequence ID" value="TraesJAG7D03G04264850.2.CDS1"/>
    <property type="gene ID" value="TraesJAG7D03G04264850"/>
</dbReference>
<dbReference type="Gramene" id="TraesCS7D02G035400.1">
    <property type="protein sequence ID" value="TraesCS7D02G035400.1.cds1"/>
    <property type="gene ID" value="TraesCS7D02G035400"/>
</dbReference>
<dbReference type="Gramene" id="TraesSTA7D03G04275150.2">
    <property type="protein sequence ID" value="TraesSTA7D03G04275150.2.CDS1"/>
    <property type="gene ID" value="TraesSTA7D03G04275150"/>
</dbReference>
<dbReference type="OrthoDB" id="1081807at2759"/>
<feature type="domain" description="Disease resistance protein winged helix" evidence="4">
    <location>
        <begin position="132"/>
        <end position="202"/>
    </location>
</feature>
<proteinExistence type="predicted"/>
<evidence type="ECO:0000313" key="6">
    <source>
        <dbReference type="EnsemblPlants" id="TraesCS7D02G035400.1.cds1"/>
    </source>
</evidence>
<evidence type="ECO:0000256" key="1">
    <source>
        <dbReference type="ARBA" id="ARBA00022737"/>
    </source>
</evidence>
<evidence type="ECO:0000256" key="3">
    <source>
        <dbReference type="SAM" id="MobiDB-lite"/>
    </source>
</evidence>
<dbReference type="Gramene" id="TraesARI7D03G04356440.1">
    <property type="protein sequence ID" value="TraesARI7D03G04356440.1.CDS1"/>
    <property type="gene ID" value="TraesARI7D03G04356440"/>
</dbReference>
<dbReference type="InterPro" id="IPR036388">
    <property type="entry name" value="WH-like_DNA-bd_sf"/>
</dbReference>
<keyword evidence="7" id="KW-1185">Reference proteome</keyword>
<dbReference type="Pfam" id="PF23559">
    <property type="entry name" value="WHD_DRP"/>
    <property type="match status" value="1"/>
</dbReference>
<dbReference type="Gramene" id="TraesCAD_scaffold_006879_01G000600.1">
    <property type="protein sequence ID" value="TraesCAD_scaffold_006879_01G000600.1"/>
    <property type="gene ID" value="TraesCAD_scaffold_006879_01G000600"/>
</dbReference>
<evidence type="ECO:0000256" key="2">
    <source>
        <dbReference type="ARBA" id="ARBA00022821"/>
    </source>
</evidence>
<dbReference type="Gramene" id="TraesSTA7D03G04275150.1">
    <property type="protein sequence ID" value="TraesSTA7D03G04275150.1.CDS1"/>
    <property type="gene ID" value="TraesSTA7D03G04275150"/>
</dbReference>
<dbReference type="InterPro" id="IPR058922">
    <property type="entry name" value="WHD_DRP"/>
</dbReference>
<dbReference type="Gramene" id="TraesNOR7D03G04330080.1">
    <property type="protein sequence ID" value="TraesNOR7D03G04330080.1.CDS1"/>
    <property type="gene ID" value="TraesNOR7D03G04330080"/>
</dbReference>
<feature type="region of interest" description="Disordered" evidence="3">
    <location>
        <begin position="654"/>
        <end position="682"/>
    </location>
</feature>
<protein>
    <submittedName>
        <fullName evidence="6">Uncharacterized protein</fullName>
    </submittedName>
</protein>
<dbReference type="GO" id="GO:0043531">
    <property type="term" value="F:ADP binding"/>
    <property type="evidence" value="ECO:0007669"/>
    <property type="project" value="InterPro"/>
</dbReference>
<dbReference type="GO" id="GO:0042742">
    <property type="term" value="P:defense response to bacterium"/>
    <property type="evidence" value="ECO:0007669"/>
    <property type="project" value="UniProtKB-ARBA"/>
</dbReference>
<dbReference type="Gramene" id="TraesJUL7D03G04324970.1">
    <property type="protein sequence ID" value="TraesJUL7D03G04324970.1.CDS1"/>
    <property type="gene ID" value="TraesJUL7D03G04324970"/>
</dbReference>
<dbReference type="Gramene" id="TraesKAR7D01G0015000.1">
    <property type="protein sequence ID" value="cds.TraesKAR7D01G0015000.1"/>
    <property type="gene ID" value="TraesKAR7D01G0015000"/>
</dbReference>
<dbReference type="Gramene" id="TraesROB_scaffold_075328_01G000100.1">
    <property type="protein sequence ID" value="TraesROB_scaffold_075328_01G000100.1"/>
    <property type="gene ID" value="TraesROB_scaffold_075328_01G000100"/>
</dbReference>
<sequence length="682" mass="77331">MVTTRDAGLAKKCTLGPSSIPRIYKHQPLETNDAINLLLWKTRKSEEDMTNDESMRKIVTKIVKKSGGLPLPILTIGGMLATKAIDQWQMIYDQIPLELDSDKNLEPMKRMVTLSYNHLPSHLKSCFLYLSLFPEDFEIKRRRFVERWIAEGFVITMGGLSAEDVGNSYFHELINRSMIQPIKLNLEGKVKSCRVHDIVRDVMISICRDENFACSIWNKSTGVAGDNFRHVAYQGSWCPNKGLDWSHVRSLTVFGERPMKPAPSPFSPDFRMLRVLDLQDALFVVTQKDISTIGSLRHLKYVNAQFSNIYKIPRSIGKLQGLQTLDIRDGHVASLPTEITKLQSLRSLRCSKENVKRVLLSYPRIWCVPTLCLPVLFATSSDELPEIIMMFHMACTGRLSNSDGVRVPRGISNLRELEILEIVDIERTSKKAVQELGELIKLRKLSVTLGVNQKKREILCASLEKLSSLRSLGMDATSARDGLKWLYSFSSFPTHFKTLNLCGILGEIPDWFGNLVHLVKIHLRLSNLMEGDKSMKILGALPKLRLLHLDEQSYAGKKLVFRAETFQNLRQLNIISLEQLRELIFKEGTLPWLEKIEIRWCSLESGITGTKHLPRLKEIWLDWGAKVARLGMLQSEVDAHPNLPVLRLKEDRSEHALSDVVQESAEATSFHAEPPAAGESST</sequence>
<dbReference type="AlphaFoldDB" id="A0A3B6TBU5"/>
<dbReference type="OMA" id="FACSIWN"/>
<evidence type="ECO:0000259" key="4">
    <source>
        <dbReference type="Pfam" id="PF23559"/>
    </source>
</evidence>
<keyword evidence="1" id="KW-0677">Repeat</keyword>
<dbReference type="InterPro" id="IPR055414">
    <property type="entry name" value="LRR_R13L4/SHOC2-like"/>
</dbReference>
<dbReference type="STRING" id="4565.A0A3B6TBU5"/>
<dbReference type="Gramene" id="TraesCS7D03G0080700.1">
    <property type="protein sequence ID" value="TraesCS7D03G0080700.1.CDS1"/>
    <property type="gene ID" value="TraesCS7D03G0080700"/>
</dbReference>
<dbReference type="Pfam" id="PF23598">
    <property type="entry name" value="LRR_14"/>
    <property type="match status" value="2"/>
</dbReference>
<dbReference type="Gene3D" id="1.10.8.430">
    <property type="entry name" value="Helical domain of apoptotic protease-activating factors"/>
    <property type="match status" value="1"/>
</dbReference>
<dbReference type="Gene3D" id="1.10.10.10">
    <property type="entry name" value="Winged helix-like DNA-binding domain superfamily/Winged helix DNA-binding domain"/>
    <property type="match status" value="1"/>
</dbReference>
<dbReference type="GO" id="GO:0002758">
    <property type="term" value="P:innate immune response-activating signaling pathway"/>
    <property type="evidence" value="ECO:0007669"/>
    <property type="project" value="UniProtKB-ARBA"/>
</dbReference>
<dbReference type="Gramene" id="TraesJUL7D03G04324970.2">
    <property type="protein sequence ID" value="TraesJUL7D03G04324970.2.CDS1"/>
    <property type="gene ID" value="TraesJUL7D03G04324970"/>
</dbReference>
<dbReference type="Gramene" id="TraesMAC7D03G04273740.1">
    <property type="protein sequence ID" value="TraesMAC7D03G04273740.1.CDS1"/>
    <property type="gene ID" value="TraesMAC7D03G04273740"/>
</dbReference>
<dbReference type="Gramene" id="TraesLAC7D03G04230900.1">
    <property type="protein sequence ID" value="TraesLAC7D03G04230900.1.CDS1"/>
    <property type="gene ID" value="TraesLAC7D03G04230900"/>
</dbReference>
<dbReference type="FunFam" id="1.10.10.10:FF:000322">
    <property type="entry name" value="Probable disease resistance protein At1g63360"/>
    <property type="match status" value="1"/>
</dbReference>
<evidence type="ECO:0000313" key="7">
    <source>
        <dbReference type="Proteomes" id="UP000019116"/>
    </source>
</evidence>
<evidence type="ECO:0000259" key="5">
    <source>
        <dbReference type="Pfam" id="PF23598"/>
    </source>
</evidence>
<dbReference type="Gramene" id="TraesJUL7D03G04324970.3">
    <property type="protein sequence ID" value="TraesJUL7D03G04324970.3.CDS1"/>
    <property type="gene ID" value="TraesJUL7D03G04324970"/>
</dbReference>
<keyword evidence="2" id="KW-0611">Plant defense</keyword>
<dbReference type="Gramene" id="TraesLDM7D03G04290110.2">
    <property type="protein sequence ID" value="TraesLDM7D03G04290110.2.CDS1"/>
    <property type="gene ID" value="TraesLDM7D03G04290110"/>
</dbReference>
<dbReference type="Gramene" id="TraesNOR7D03G04330080.2">
    <property type="protein sequence ID" value="TraesNOR7D03G04330080.2.CDS1"/>
    <property type="gene ID" value="TraesNOR7D03G04330080"/>
</dbReference>
<dbReference type="SMR" id="A0A3B6TBU5"/>
<organism evidence="6">
    <name type="scientific">Triticum aestivum</name>
    <name type="common">Wheat</name>
    <dbReference type="NCBI Taxonomy" id="4565"/>
    <lineage>
        <taxon>Eukaryota</taxon>
        <taxon>Viridiplantae</taxon>
        <taxon>Streptophyta</taxon>
        <taxon>Embryophyta</taxon>
        <taxon>Tracheophyta</taxon>
        <taxon>Spermatophyta</taxon>
        <taxon>Magnoliopsida</taxon>
        <taxon>Liliopsida</taxon>
        <taxon>Poales</taxon>
        <taxon>Poaceae</taxon>
        <taxon>BOP clade</taxon>
        <taxon>Pooideae</taxon>
        <taxon>Triticodae</taxon>
        <taxon>Triticeae</taxon>
        <taxon>Triticinae</taxon>
        <taxon>Triticum</taxon>
    </lineage>
</organism>
<dbReference type="PANTHER" id="PTHR23155:SF963">
    <property type="entry name" value="OS06G0287000 PROTEIN"/>
    <property type="match status" value="1"/>
</dbReference>
<dbReference type="Proteomes" id="UP000019116">
    <property type="component" value="Chromosome 7D"/>
</dbReference>
<dbReference type="Gramene" id="TraesJAG7D03G04264850.1">
    <property type="protein sequence ID" value="TraesJAG7D03G04264850.1.CDS1"/>
    <property type="gene ID" value="TraesJAG7D03G04264850"/>
</dbReference>
<dbReference type="GO" id="GO:0009626">
    <property type="term" value="P:plant-type hypersensitive response"/>
    <property type="evidence" value="ECO:0007669"/>
    <property type="project" value="UniProtKB-ARBA"/>
</dbReference>
<dbReference type="Gramene" id="TraesLDM7D03G04290110.1">
    <property type="protein sequence ID" value="TraesLDM7D03G04290110.1.CDS1"/>
    <property type="gene ID" value="TraesLDM7D03G04290110"/>
</dbReference>
<feature type="domain" description="Disease resistance R13L4/SHOC-2-like LRR" evidence="5">
    <location>
        <begin position="379"/>
        <end position="645"/>
    </location>
</feature>
<dbReference type="InterPro" id="IPR042197">
    <property type="entry name" value="Apaf_helical"/>
</dbReference>
<dbReference type="EnsemblPlants" id="TraesCS7D02G035400.1">
    <property type="protein sequence ID" value="TraesCS7D02G035400.1.cds1"/>
    <property type="gene ID" value="TraesCS7D02G035400"/>
</dbReference>
<name>A0A3B6TBU5_WHEAT</name>
<dbReference type="Gramene" id="TraesARI7D03G04356440.2">
    <property type="protein sequence ID" value="TraesARI7D03G04356440.2.CDS1"/>
    <property type="gene ID" value="TraesARI7D03G04356440"/>
</dbReference>
<dbReference type="SUPFAM" id="SSF52058">
    <property type="entry name" value="L domain-like"/>
    <property type="match status" value="1"/>
</dbReference>
<dbReference type="Gramene" id="TraesLAC7D03G04230900.2">
    <property type="protein sequence ID" value="TraesLAC7D03G04230900.2.CDS1"/>
    <property type="gene ID" value="TraesLAC7D03G04230900"/>
</dbReference>
<dbReference type="InterPro" id="IPR044974">
    <property type="entry name" value="Disease_R_plants"/>
</dbReference>
<dbReference type="SUPFAM" id="SSF52540">
    <property type="entry name" value="P-loop containing nucleoside triphosphate hydrolases"/>
    <property type="match status" value="1"/>
</dbReference>
<dbReference type="InterPro" id="IPR032675">
    <property type="entry name" value="LRR_dom_sf"/>
</dbReference>
<accession>A0A3B6TBU5</accession>
<reference evidence="6" key="1">
    <citation type="submission" date="2018-08" db="EMBL/GenBank/DDBJ databases">
        <authorList>
            <person name="Rossello M."/>
        </authorList>
    </citation>
    <scope>NUCLEOTIDE SEQUENCE [LARGE SCALE GENOMIC DNA]</scope>
    <source>
        <strain evidence="6">cv. Chinese Spring</strain>
    </source>
</reference>
<dbReference type="PANTHER" id="PTHR23155">
    <property type="entry name" value="DISEASE RESISTANCE PROTEIN RP"/>
    <property type="match status" value="1"/>
</dbReference>
<dbReference type="Gene3D" id="3.80.10.10">
    <property type="entry name" value="Ribonuclease Inhibitor"/>
    <property type="match status" value="1"/>
</dbReference>
<feature type="domain" description="Disease resistance R13L4/SHOC-2-like LRR" evidence="5">
    <location>
        <begin position="247"/>
        <end position="352"/>
    </location>
</feature>
<reference evidence="6" key="2">
    <citation type="submission" date="2018-10" db="UniProtKB">
        <authorList>
            <consortium name="EnsemblPlants"/>
        </authorList>
    </citation>
    <scope>IDENTIFICATION</scope>
</reference>